<dbReference type="Pfam" id="PF08443">
    <property type="entry name" value="RimK"/>
    <property type="match status" value="1"/>
</dbReference>
<comment type="caution">
    <text evidence="3">The sequence shown here is derived from an EMBL/GenBank/DDBJ whole genome shotgun (WGS) entry which is preliminary data.</text>
</comment>
<reference evidence="3" key="1">
    <citation type="submission" date="2013-03" db="EMBL/GenBank/DDBJ databases">
        <authorList>
            <person name="Harkins D.M."/>
            <person name="Durkin A.S."/>
            <person name="Brinkac L.M."/>
            <person name="Haft D.H."/>
            <person name="Selengut J.D."/>
            <person name="Sanka R."/>
            <person name="DePew J."/>
            <person name="Purushe J."/>
            <person name="Hartskeerl R.A."/>
            <person name="Ahmed A."/>
            <person name="van der Linden H."/>
            <person name="Goris M.G.A."/>
            <person name="Vinetz J.M."/>
            <person name="Sutton G.G."/>
            <person name="Nierman W.C."/>
            <person name="Fouts D.E."/>
        </authorList>
    </citation>
    <scope>NUCLEOTIDE SEQUENCE [LARGE SCALE GENOMIC DNA]</scope>
    <source>
        <strain evidence="3">ICFT</strain>
    </source>
</reference>
<dbReference type="AlphaFoldDB" id="N1WMQ7"/>
<organism evidence="3 4">
    <name type="scientific">Leptospira weilii serovar Ranarum str. ICFT</name>
    <dbReference type="NCBI Taxonomy" id="1218598"/>
    <lineage>
        <taxon>Bacteria</taxon>
        <taxon>Pseudomonadati</taxon>
        <taxon>Spirochaetota</taxon>
        <taxon>Spirochaetia</taxon>
        <taxon>Leptospirales</taxon>
        <taxon>Leptospiraceae</taxon>
        <taxon>Leptospira</taxon>
    </lineage>
</organism>
<accession>N1WMQ7</accession>
<proteinExistence type="predicted"/>
<feature type="domain" description="ATP-grasp" evidence="2">
    <location>
        <begin position="139"/>
        <end position="379"/>
    </location>
</feature>
<dbReference type="EMBL" id="AOHC02000038">
    <property type="protein sequence ID" value="EMY77083.1"/>
    <property type="molecule type" value="Genomic_DNA"/>
</dbReference>
<evidence type="ECO:0000313" key="3">
    <source>
        <dbReference type="EMBL" id="EMY77083.1"/>
    </source>
</evidence>
<evidence type="ECO:0000259" key="2">
    <source>
        <dbReference type="PROSITE" id="PS50975"/>
    </source>
</evidence>
<sequence length="423" mass="48953">MKFASDSPKISYVELTLFREKTKFQVELLNGKICITLTDQTERVRNFSGLDIRIKKLFMKRLSAAISSKIVFGKIRLKKSIRPEFWPACFFYAPLIPYIAYLTVRYRGLGTICAANPGIPLGGLVGESKEQILKNMNSENVLKFFKVSGTQSNVEKGFEFIKRETLKRKFKFPYILKPNAGQRGSGVKLVKNENEVLEYLKETNVDLIVQEYHPGPEEAGIFYYRFPNENEGKILSITRKIFPILEGNGTNTLGELILKHPRFQYQWKVFKERFVKEWETVLSLGEKKRLAEAGNHCQGALFTDGSSLITKELTREIDRISKTFSGFYFGRYDVRYRSDEKIKLGKDFGIVELNGITSESTNLYDPDFSIWRMYTILFKQWNLLFRIGFENRKRGVPKTKLSEIIKTLIVFYGGNRKVNVRSD</sequence>
<dbReference type="GO" id="GO:0046872">
    <property type="term" value="F:metal ion binding"/>
    <property type="evidence" value="ECO:0007669"/>
    <property type="project" value="InterPro"/>
</dbReference>
<name>N1WMQ7_9LEPT</name>
<gene>
    <name evidence="3" type="ORF">LEP1GSC060_2077</name>
</gene>
<dbReference type="GO" id="GO:0005524">
    <property type="term" value="F:ATP binding"/>
    <property type="evidence" value="ECO:0007669"/>
    <property type="project" value="UniProtKB-UniRule"/>
</dbReference>
<keyword evidence="4" id="KW-1185">Reference proteome</keyword>
<dbReference type="InterPro" id="IPR013815">
    <property type="entry name" value="ATP_grasp_subdomain_1"/>
</dbReference>
<keyword evidence="1" id="KW-0547">Nucleotide-binding</keyword>
<dbReference type="STRING" id="1218598.LEP1GSC060_2077"/>
<dbReference type="Gene3D" id="3.30.1490.20">
    <property type="entry name" value="ATP-grasp fold, A domain"/>
    <property type="match status" value="1"/>
</dbReference>
<evidence type="ECO:0000256" key="1">
    <source>
        <dbReference type="PROSITE-ProRule" id="PRU00409"/>
    </source>
</evidence>
<dbReference type="Proteomes" id="UP000012313">
    <property type="component" value="Unassembled WGS sequence"/>
</dbReference>
<protein>
    <submittedName>
        <fullName evidence="3">ATP-grasp domain protein</fullName>
    </submittedName>
</protein>
<dbReference type="SUPFAM" id="SSF56059">
    <property type="entry name" value="Glutathione synthetase ATP-binding domain-like"/>
    <property type="match status" value="1"/>
</dbReference>
<keyword evidence="1" id="KW-0067">ATP-binding</keyword>
<evidence type="ECO:0000313" key="4">
    <source>
        <dbReference type="Proteomes" id="UP000012313"/>
    </source>
</evidence>
<dbReference type="InterPro" id="IPR011761">
    <property type="entry name" value="ATP-grasp"/>
</dbReference>
<dbReference type="PROSITE" id="PS50975">
    <property type="entry name" value="ATP_GRASP"/>
    <property type="match status" value="1"/>
</dbReference>
<dbReference type="InterPro" id="IPR013651">
    <property type="entry name" value="ATP-grasp_RimK-type"/>
</dbReference>